<accession>A0A068QZA3</accession>
<gene>
    <name evidence="1" type="ORF">XPG1_0588</name>
</gene>
<keyword evidence="2" id="KW-1185">Reference proteome</keyword>
<dbReference type="KEGG" id="xpo:XPG1_0588"/>
<protein>
    <submittedName>
        <fullName evidence="1">Uncharacterized protein</fullName>
    </submittedName>
</protein>
<organism evidence="1 2">
    <name type="scientific">Xenorhabdus poinarii G6</name>
    <dbReference type="NCBI Taxonomy" id="1354304"/>
    <lineage>
        <taxon>Bacteria</taxon>
        <taxon>Pseudomonadati</taxon>
        <taxon>Pseudomonadota</taxon>
        <taxon>Gammaproteobacteria</taxon>
        <taxon>Enterobacterales</taxon>
        <taxon>Morganellaceae</taxon>
        <taxon>Xenorhabdus</taxon>
    </lineage>
</organism>
<dbReference type="EMBL" id="FO704551">
    <property type="protein sequence ID" value="CDG20243.1"/>
    <property type="molecule type" value="Genomic_DNA"/>
</dbReference>
<dbReference type="STRING" id="1354304.XPG1_0588"/>
<sequence>MPDGNYAIIFPLFLSNDREQIKNILQLNIKFSIDVVYDSISKMLPGY</sequence>
<evidence type="ECO:0000313" key="1">
    <source>
        <dbReference type="EMBL" id="CDG20243.1"/>
    </source>
</evidence>
<proteinExistence type="predicted"/>
<dbReference type="AlphaFoldDB" id="A0A068QZA3"/>
<dbReference type="HOGENOM" id="CLU_3174957_0_0_6"/>
<reference evidence="1 2" key="1">
    <citation type="submission" date="2013-07" db="EMBL/GenBank/DDBJ databases">
        <authorList>
            <person name="Genoscope - CEA"/>
        </authorList>
    </citation>
    <scope>NUCLEOTIDE SEQUENCE [LARGE SCALE GENOMIC DNA]</scope>
    <source>
        <strain evidence="1 2">G6</strain>
    </source>
</reference>
<evidence type="ECO:0000313" key="2">
    <source>
        <dbReference type="Proteomes" id="UP000032735"/>
    </source>
</evidence>
<dbReference type="Proteomes" id="UP000032735">
    <property type="component" value="Chromosome"/>
</dbReference>
<name>A0A068QZA3_9GAMM</name>